<dbReference type="Proteomes" id="UP000012488">
    <property type="component" value="Chromosome"/>
</dbReference>
<evidence type="ECO:0000313" key="1">
    <source>
        <dbReference type="EMBL" id="QGY01987.1"/>
    </source>
</evidence>
<dbReference type="KEGG" id="mmes:MMSR116_08925"/>
<dbReference type="Gene3D" id="2.180.10.10">
    <property type="entry name" value="RHS repeat-associated core"/>
    <property type="match status" value="1"/>
</dbReference>
<evidence type="ECO:0000313" key="2">
    <source>
        <dbReference type="Proteomes" id="UP000012488"/>
    </source>
</evidence>
<name>A0A6B9FI02_9HYPH</name>
<gene>
    <name evidence="1" type="ORF">MMSR116_08925</name>
</gene>
<dbReference type="RefSeq" id="WP_010684758.1">
    <property type="nucleotide sequence ID" value="NZ_CP043538.1"/>
</dbReference>
<protein>
    <recommendedName>
        <fullName evidence="3">RHS repeat protein</fullName>
    </recommendedName>
</protein>
<dbReference type="NCBIfam" id="TIGR01643">
    <property type="entry name" value="YD_repeat_2x"/>
    <property type="match status" value="1"/>
</dbReference>
<organism evidence="1 2">
    <name type="scientific">Methylobacterium mesophilicum SR1.6/6</name>
    <dbReference type="NCBI Taxonomy" id="908290"/>
    <lineage>
        <taxon>Bacteria</taxon>
        <taxon>Pseudomonadati</taxon>
        <taxon>Pseudomonadota</taxon>
        <taxon>Alphaproteobacteria</taxon>
        <taxon>Hyphomicrobiales</taxon>
        <taxon>Methylobacteriaceae</taxon>
        <taxon>Methylobacterium</taxon>
    </lineage>
</organism>
<sequence>MSVSDLRWGRGGYRYDRNGQVVEGRHGDGSAERYGYDAALNVAEFAEAGAGPASGLVQAVSYGRDPTGGLRAWRGTPGGRIETAHGPSGERVTYRHDVCGRVVERVLERDGFRPRKWLYRWDGEDRLVGCTTPVGEMWA</sequence>
<reference evidence="1 2" key="2">
    <citation type="journal article" date="2013" name="Genome Announc.">
        <title>Draft Genome Sequence of Methylobacterium mesophilicum Strain SR1.6/6, Isolated from Citrus sinensis.</title>
        <authorList>
            <person name="Marinho Almeida D."/>
            <person name="Dini-Andreote F."/>
            <person name="Camargo Neves A.A."/>
            <person name="Juca Ramos R.T."/>
            <person name="Andreote F.D."/>
            <person name="Carneiro A.R."/>
            <person name="Oliveira de Souza Lima A."/>
            <person name="Caracciolo Gomes de Sa P.H."/>
            <person name="Ribeiro Barbosa M.S."/>
            <person name="Araujo W.L."/>
            <person name="Silva A."/>
        </authorList>
    </citation>
    <scope>NUCLEOTIDE SEQUENCE [LARGE SCALE GENOMIC DNA]</scope>
    <source>
        <strain evidence="1 2">SR1.6/6</strain>
    </source>
</reference>
<proteinExistence type="predicted"/>
<dbReference type="AlphaFoldDB" id="A0A6B9FI02"/>
<reference evidence="1 2" key="1">
    <citation type="journal article" date="2012" name="Genet. Mol. Biol.">
        <title>Analysis of 16S rRNA and mxaF genes revealing insights into Methylobacterium niche-specific plant association.</title>
        <authorList>
            <person name="Dourado M.N."/>
            <person name="Andreote F.D."/>
            <person name="Dini-Andreote F."/>
            <person name="Conti R."/>
            <person name="Araujo J.M."/>
            <person name="Araujo W.L."/>
        </authorList>
    </citation>
    <scope>NUCLEOTIDE SEQUENCE [LARGE SCALE GENOMIC DNA]</scope>
    <source>
        <strain evidence="1 2">SR1.6/6</strain>
    </source>
</reference>
<dbReference type="OrthoDB" id="6057489at2"/>
<dbReference type="InterPro" id="IPR006530">
    <property type="entry name" value="YD"/>
</dbReference>
<evidence type="ECO:0008006" key="3">
    <source>
        <dbReference type="Google" id="ProtNLM"/>
    </source>
</evidence>
<accession>A0A6B9FI02</accession>
<dbReference type="EMBL" id="CP043538">
    <property type="protein sequence ID" value="QGY01987.1"/>
    <property type="molecule type" value="Genomic_DNA"/>
</dbReference>